<name>A0A1F8GGY7_9BACT</name>
<organism evidence="1 2">
    <name type="scientific">Candidatus Yanofskybacteria bacterium RIFCSPLOWO2_01_FULL_43_22</name>
    <dbReference type="NCBI Taxonomy" id="1802695"/>
    <lineage>
        <taxon>Bacteria</taxon>
        <taxon>Candidatus Yanofskyibacteriota</taxon>
    </lineage>
</organism>
<sequence length="209" mass="24144">MGKKLILVCGLGTTGKSYWSNIIMALLAPSNPVLIDLDEVRNRYWGDRALTLSDEEHIYKNKLTRQEVQRAFIVDRANVVIVNMTMLTKEGHQKPFMQMIQETEEILIRIEVESALKNLRIVPAVVTPINVRALWMDCDLEATRRRLQARQSSHSVVASDVLDIKVFEHGRKRFEPPDGEYYPYLRVDTSDESPEADRKRLVEIFDFVV</sequence>
<evidence type="ECO:0008006" key="3">
    <source>
        <dbReference type="Google" id="ProtNLM"/>
    </source>
</evidence>
<proteinExistence type="predicted"/>
<accession>A0A1F8GGY7</accession>
<dbReference type="AlphaFoldDB" id="A0A1F8GGY7"/>
<reference evidence="1 2" key="1">
    <citation type="journal article" date="2016" name="Nat. Commun.">
        <title>Thousands of microbial genomes shed light on interconnected biogeochemical processes in an aquifer system.</title>
        <authorList>
            <person name="Anantharaman K."/>
            <person name="Brown C.T."/>
            <person name="Hug L.A."/>
            <person name="Sharon I."/>
            <person name="Castelle C.J."/>
            <person name="Probst A.J."/>
            <person name="Thomas B.C."/>
            <person name="Singh A."/>
            <person name="Wilkins M.J."/>
            <person name="Karaoz U."/>
            <person name="Brodie E.L."/>
            <person name="Williams K.H."/>
            <person name="Hubbard S.S."/>
            <person name="Banfield J.F."/>
        </authorList>
    </citation>
    <scope>NUCLEOTIDE SEQUENCE [LARGE SCALE GENOMIC DNA]</scope>
</reference>
<evidence type="ECO:0000313" key="2">
    <source>
        <dbReference type="Proteomes" id="UP000178911"/>
    </source>
</evidence>
<protein>
    <recommendedName>
        <fullName evidence="3">UDP-N-acetylglucosamine kinase</fullName>
    </recommendedName>
</protein>
<evidence type="ECO:0000313" key="1">
    <source>
        <dbReference type="EMBL" id="OGN24654.1"/>
    </source>
</evidence>
<comment type="caution">
    <text evidence="1">The sequence shown here is derived from an EMBL/GenBank/DDBJ whole genome shotgun (WGS) entry which is preliminary data.</text>
</comment>
<gene>
    <name evidence="1" type="ORF">A3A13_01115</name>
</gene>
<dbReference type="Gene3D" id="3.40.50.300">
    <property type="entry name" value="P-loop containing nucleotide triphosphate hydrolases"/>
    <property type="match status" value="1"/>
</dbReference>
<dbReference type="Proteomes" id="UP000178911">
    <property type="component" value="Unassembled WGS sequence"/>
</dbReference>
<dbReference type="EMBL" id="MGKJ01000010">
    <property type="protein sequence ID" value="OGN24654.1"/>
    <property type="molecule type" value="Genomic_DNA"/>
</dbReference>
<dbReference type="Pfam" id="PF13671">
    <property type="entry name" value="AAA_33"/>
    <property type="match status" value="1"/>
</dbReference>
<dbReference type="SUPFAM" id="SSF52540">
    <property type="entry name" value="P-loop containing nucleoside triphosphate hydrolases"/>
    <property type="match status" value="1"/>
</dbReference>
<dbReference type="InterPro" id="IPR027417">
    <property type="entry name" value="P-loop_NTPase"/>
</dbReference>